<evidence type="ECO:0000313" key="2">
    <source>
        <dbReference type="EMBL" id="CAK7927330.1"/>
    </source>
</evidence>
<name>A0AAV1U1L3_9STRA</name>
<protein>
    <submittedName>
        <fullName evidence="2">Uncharacterized protein</fullName>
    </submittedName>
</protein>
<gene>
    <name evidence="2" type="ORF">PM001_LOCUS12480</name>
</gene>
<proteinExistence type="predicted"/>
<organism evidence="2 3">
    <name type="scientific">Peronospora matthiolae</name>
    <dbReference type="NCBI Taxonomy" id="2874970"/>
    <lineage>
        <taxon>Eukaryota</taxon>
        <taxon>Sar</taxon>
        <taxon>Stramenopiles</taxon>
        <taxon>Oomycota</taxon>
        <taxon>Peronosporomycetes</taxon>
        <taxon>Peronosporales</taxon>
        <taxon>Peronosporaceae</taxon>
        <taxon>Peronospora</taxon>
    </lineage>
</organism>
<evidence type="ECO:0000256" key="1">
    <source>
        <dbReference type="SAM" id="MobiDB-lite"/>
    </source>
</evidence>
<dbReference type="EMBL" id="CAKLBY020000109">
    <property type="protein sequence ID" value="CAK7927330.1"/>
    <property type="molecule type" value="Genomic_DNA"/>
</dbReference>
<accession>A0AAV1U1L3</accession>
<feature type="compositionally biased region" description="Acidic residues" evidence="1">
    <location>
        <begin position="111"/>
        <end position="124"/>
    </location>
</feature>
<evidence type="ECO:0000313" key="3">
    <source>
        <dbReference type="Proteomes" id="UP001162060"/>
    </source>
</evidence>
<dbReference type="AlphaFoldDB" id="A0AAV1U1L3"/>
<reference evidence="2" key="1">
    <citation type="submission" date="2024-01" db="EMBL/GenBank/DDBJ databases">
        <authorList>
            <person name="Webb A."/>
        </authorList>
    </citation>
    <scope>NUCLEOTIDE SEQUENCE</scope>
    <source>
        <strain evidence="2">Pm1</strain>
    </source>
</reference>
<feature type="region of interest" description="Disordered" evidence="1">
    <location>
        <begin position="107"/>
        <end position="128"/>
    </location>
</feature>
<comment type="caution">
    <text evidence="2">The sequence shown here is derived from an EMBL/GenBank/DDBJ whole genome shotgun (WGS) entry which is preliminary data.</text>
</comment>
<sequence length="210" mass="22592">MPPANKRGQHIKDAREAICLQALASIPSRIEQSAFSSGFITEDNTFSNIGQAGEELQVSDCEEVAEDRATDVTALTEPRGKEMTAAASRAWPLSSYWQPDQGAVVERQENAGEEAGAEDPEEEAGTSAAWEDAAVLQRAVDKLKQQSEGSSKVKGVRCAAMLAYTRLAKSGRLKIAAIKLAAETCGKGVYFANSILTWTKHVSARRTTFA</sequence>
<dbReference type="Proteomes" id="UP001162060">
    <property type="component" value="Unassembled WGS sequence"/>
</dbReference>